<keyword evidence="2" id="KW-1185">Reference proteome</keyword>
<dbReference type="RefSeq" id="XP_062772281.1">
    <property type="nucleotide sequence ID" value="XM_062916230.1"/>
</dbReference>
<dbReference type="KEGG" id="cdet:87936574"/>
<dbReference type="AlphaFoldDB" id="A0AAX4HV85"/>
<dbReference type="Proteomes" id="UP001322277">
    <property type="component" value="Chromosome 1"/>
</dbReference>
<gene>
    <name evidence="1" type="ORF">CDEST_00071</name>
</gene>
<evidence type="ECO:0000313" key="1">
    <source>
        <dbReference type="EMBL" id="WQF75057.1"/>
    </source>
</evidence>
<protein>
    <submittedName>
        <fullName evidence="1">Uncharacterized protein</fullName>
    </submittedName>
</protein>
<sequence>MQINLAKEEQTPAVSDVGKPSSLRLLVTRRRSHGFRPNSPKLSFETDRIPSLYCLYCYLLCSLLSNEGYTTPWNHTS</sequence>
<reference evidence="2" key="1">
    <citation type="journal article" date="2023" name="bioRxiv">
        <title>Complete genome of the Medicago anthracnose fungus, Colletotrichum destructivum, reveals a mini-chromosome-like region within a core chromosome.</title>
        <authorList>
            <person name="Lapalu N."/>
            <person name="Simon A."/>
            <person name="Lu A."/>
            <person name="Plaumann P.-L."/>
            <person name="Amselem J."/>
            <person name="Pigne S."/>
            <person name="Auger A."/>
            <person name="Koch C."/>
            <person name="Dallery J.-F."/>
            <person name="O'Connell R.J."/>
        </authorList>
    </citation>
    <scope>NUCLEOTIDE SEQUENCE [LARGE SCALE GENOMIC DNA]</scope>
    <source>
        <strain evidence="2">CBS 520.97</strain>
    </source>
</reference>
<proteinExistence type="predicted"/>
<evidence type="ECO:0000313" key="2">
    <source>
        <dbReference type="Proteomes" id="UP001322277"/>
    </source>
</evidence>
<dbReference type="GeneID" id="87936574"/>
<organism evidence="1 2">
    <name type="scientific">Colletotrichum destructivum</name>
    <dbReference type="NCBI Taxonomy" id="34406"/>
    <lineage>
        <taxon>Eukaryota</taxon>
        <taxon>Fungi</taxon>
        <taxon>Dikarya</taxon>
        <taxon>Ascomycota</taxon>
        <taxon>Pezizomycotina</taxon>
        <taxon>Sordariomycetes</taxon>
        <taxon>Hypocreomycetidae</taxon>
        <taxon>Glomerellales</taxon>
        <taxon>Glomerellaceae</taxon>
        <taxon>Colletotrichum</taxon>
        <taxon>Colletotrichum destructivum species complex</taxon>
    </lineage>
</organism>
<dbReference type="EMBL" id="CP137305">
    <property type="protein sequence ID" value="WQF75057.1"/>
    <property type="molecule type" value="Genomic_DNA"/>
</dbReference>
<accession>A0AAX4HV85</accession>
<name>A0AAX4HV85_9PEZI</name>